<reference evidence="2" key="1">
    <citation type="submission" date="2011-05" db="EMBL/GenBank/DDBJ databases">
        <authorList>
            <person name="Richards S.R."/>
            <person name="Qu J."/>
            <person name="Jiang H."/>
            <person name="Jhangiani S.N."/>
            <person name="Agravi P."/>
            <person name="Goodspeed R."/>
            <person name="Gross S."/>
            <person name="Mandapat C."/>
            <person name="Jackson L."/>
            <person name="Mathew T."/>
            <person name="Pu L."/>
            <person name="Thornton R."/>
            <person name="Saada N."/>
            <person name="Wilczek-Boney K.B."/>
            <person name="Lee S."/>
            <person name="Kovar C."/>
            <person name="Wu Y."/>
            <person name="Scherer S.E."/>
            <person name="Worley K.C."/>
            <person name="Muzny D.M."/>
            <person name="Gibbs R."/>
        </authorList>
    </citation>
    <scope>NUCLEOTIDE SEQUENCE</scope>
    <source>
        <strain evidence="2">Brora</strain>
    </source>
</reference>
<organism evidence="1 2">
    <name type="scientific">Strigamia maritima</name>
    <name type="common">European centipede</name>
    <name type="synonym">Geophilus maritimus</name>
    <dbReference type="NCBI Taxonomy" id="126957"/>
    <lineage>
        <taxon>Eukaryota</taxon>
        <taxon>Metazoa</taxon>
        <taxon>Ecdysozoa</taxon>
        <taxon>Arthropoda</taxon>
        <taxon>Myriapoda</taxon>
        <taxon>Chilopoda</taxon>
        <taxon>Pleurostigmophora</taxon>
        <taxon>Geophilomorpha</taxon>
        <taxon>Linotaeniidae</taxon>
        <taxon>Strigamia</taxon>
    </lineage>
</organism>
<proteinExistence type="predicted"/>
<evidence type="ECO:0000313" key="1">
    <source>
        <dbReference type="EnsemblMetazoa" id="SMAR004071-PA"/>
    </source>
</evidence>
<keyword evidence="2" id="KW-1185">Reference proteome</keyword>
<name>T1ISJ5_STRMM</name>
<protein>
    <submittedName>
        <fullName evidence="1">Uncharacterized protein</fullName>
    </submittedName>
</protein>
<dbReference type="AlphaFoldDB" id="T1ISJ5"/>
<dbReference type="EnsemblMetazoa" id="SMAR004071-RA">
    <property type="protein sequence ID" value="SMAR004071-PA"/>
    <property type="gene ID" value="SMAR004071"/>
</dbReference>
<accession>T1ISJ5</accession>
<reference evidence="1" key="2">
    <citation type="submission" date="2015-02" db="UniProtKB">
        <authorList>
            <consortium name="EnsemblMetazoa"/>
        </authorList>
    </citation>
    <scope>IDENTIFICATION</scope>
</reference>
<evidence type="ECO:0000313" key="2">
    <source>
        <dbReference type="Proteomes" id="UP000014500"/>
    </source>
</evidence>
<dbReference type="EMBL" id="JH431433">
    <property type="status" value="NOT_ANNOTATED_CDS"/>
    <property type="molecule type" value="Genomic_DNA"/>
</dbReference>
<dbReference type="HOGENOM" id="CLU_1919688_0_0_1"/>
<sequence length="132" mass="15624">MSLYFERNKSQTRPFQKKVRKRVRVRKKERARIDVRIRIGVRVKVRGTERIRVGFQLQLYDKIQSFDDDDYYGDYQSDSGKDISYSKLRLTTSPPLSLGCPQTHSVCQHYCESKNFYSGYCEGNFCHCYGKL</sequence>
<dbReference type="Proteomes" id="UP000014500">
    <property type="component" value="Unassembled WGS sequence"/>
</dbReference>